<dbReference type="InterPro" id="IPR045142">
    <property type="entry name" value="BCAS3-like"/>
</dbReference>
<evidence type="ECO:0000313" key="3">
    <source>
        <dbReference type="RefSeq" id="XP_014680165.1"/>
    </source>
</evidence>
<proteinExistence type="predicted"/>
<dbReference type="RefSeq" id="XP_014680165.1">
    <property type="nucleotide sequence ID" value="XM_014824679.1"/>
</dbReference>
<dbReference type="Pfam" id="PF21034">
    <property type="entry name" value="BCAS3_WD40"/>
    <property type="match status" value="1"/>
</dbReference>
<evidence type="ECO:0000259" key="1">
    <source>
        <dbReference type="Pfam" id="PF21034"/>
    </source>
</evidence>
<dbReference type="InterPro" id="IPR048382">
    <property type="entry name" value="BCAS3_WD40"/>
</dbReference>
<dbReference type="InterPro" id="IPR015943">
    <property type="entry name" value="WD40/YVTN_repeat-like_dom_sf"/>
</dbReference>
<keyword evidence="2" id="KW-1185">Reference proteome</keyword>
<dbReference type="Proteomes" id="UP000695022">
    <property type="component" value="Unplaced"/>
</dbReference>
<evidence type="ECO:0000313" key="2">
    <source>
        <dbReference type="Proteomes" id="UP000695022"/>
    </source>
</evidence>
<protein>
    <submittedName>
        <fullName evidence="3">Breast carcinoma-amplified sequence 3 homolog</fullName>
    </submittedName>
</protein>
<dbReference type="InterPro" id="IPR036322">
    <property type="entry name" value="WD40_repeat_dom_sf"/>
</dbReference>
<dbReference type="PANTHER" id="PTHR13268:SF0">
    <property type="entry name" value="BCAS3 MICROTUBULE ASSOCIATED CELL MIGRATION FACTOR"/>
    <property type="match status" value="1"/>
</dbReference>
<dbReference type="SUPFAM" id="SSF50978">
    <property type="entry name" value="WD40 repeat-like"/>
    <property type="match status" value="1"/>
</dbReference>
<feature type="domain" description="BCAS3 WD40" evidence="1">
    <location>
        <begin position="10"/>
        <end position="120"/>
    </location>
</feature>
<dbReference type="GeneID" id="106820131"/>
<organism evidence="2 3">
    <name type="scientific">Priapulus caudatus</name>
    <name type="common">Priapulid worm</name>
    <dbReference type="NCBI Taxonomy" id="37621"/>
    <lineage>
        <taxon>Eukaryota</taxon>
        <taxon>Metazoa</taxon>
        <taxon>Ecdysozoa</taxon>
        <taxon>Scalidophora</taxon>
        <taxon>Priapulida</taxon>
        <taxon>Priapulimorpha</taxon>
        <taxon>Priapulimorphida</taxon>
        <taxon>Priapulidae</taxon>
        <taxon>Priapulus</taxon>
    </lineage>
</organism>
<sequence length="121" mass="13283">MWTSKPHRREVAVDEDSDGEGLVAHFPAHASEPVAAMTFDPSGTLLLTACRLGHNFHVFRVMAHPVCSSQGALHHLYTLHRGDTTATVQDMCFTQDSRWVAVSTLRGTTHVFPVTPYGGKL</sequence>
<dbReference type="PANTHER" id="PTHR13268">
    <property type="entry name" value="BREAST CARCINOMA AMPLIFIED SEQUENCE 3"/>
    <property type="match status" value="1"/>
</dbReference>
<reference evidence="3" key="1">
    <citation type="submission" date="2025-08" db="UniProtKB">
        <authorList>
            <consortium name="RefSeq"/>
        </authorList>
    </citation>
    <scope>IDENTIFICATION</scope>
</reference>
<accession>A0ABM1F6U4</accession>
<dbReference type="Gene3D" id="2.130.10.10">
    <property type="entry name" value="YVTN repeat-like/Quinoprotein amine dehydrogenase"/>
    <property type="match status" value="1"/>
</dbReference>
<gene>
    <name evidence="3" type="primary">LOC106820131</name>
</gene>
<name>A0ABM1F6U4_PRICU</name>